<dbReference type="Proteomes" id="UP000019140">
    <property type="component" value="Unassembled WGS sequence"/>
</dbReference>
<evidence type="ECO:0000313" key="2">
    <source>
        <dbReference type="Proteomes" id="UP000019140"/>
    </source>
</evidence>
<sequence length="106" mass="12393">MKDNISEDQVFEDYQNGLAEDFELQGATIRRKPVELHTATVEVSLKLTYDLLKELRQAADQEGIPYQTLIVWVLQDYVHRSSLEPRVRKIEERLAQLEARMNGEVY</sequence>
<dbReference type="AlphaFoldDB" id="W4MAN8"/>
<name>W4MAN8_9BACT</name>
<gene>
    <name evidence="1" type="ORF">ETSY2_12310</name>
</gene>
<comment type="caution">
    <text evidence="1">The sequence shown here is derived from an EMBL/GenBank/DDBJ whole genome shotgun (WGS) entry which is preliminary data.</text>
</comment>
<evidence type="ECO:0000313" key="1">
    <source>
        <dbReference type="EMBL" id="ETX07253.1"/>
    </source>
</evidence>
<organism evidence="1 2">
    <name type="scientific">Candidatus Entotheonella gemina</name>
    <dbReference type="NCBI Taxonomy" id="1429439"/>
    <lineage>
        <taxon>Bacteria</taxon>
        <taxon>Pseudomonadati</taxon>
        <taxon>Nitrospinota/Tectimicrobiota group</taxon>
        <taxon>Candidatus Tectimicrobiota</taxon>
        <taxon>Candidatus Entotheonellia</taxon>
        <taxon>Candidatus Entotheonellales</taxon>
        <taxon>Candidatus Entotheonellaceae</taxon>
        <taxon>Candidatus Entotheonella</taxon>
    </lineage>
</organism>
<proteinExistence type="predicted"/>
<dbReference type="Pfam" id="PF12441">
    <property type="entry name" value="CopG_antitoxin"/>
    <property type="match status" value="1"/>
</dbReference>
<reference evidence="1 2" key="1">
    <citation type="journal article" date="2014" name="Nature">
        <title>An environmental bacterial taxon with a large and distinct metabolic repertoire.</title>
        <authorList>
            <person name="Wilson M.C."/>
            <person name="Mori T."/>
            <person name="Ruckert C."/>
            <person name="Uria A.R."/>
            <person name="Helf M.J."/>
            <person name="Takada K."/>
            <person name="Gernert C."/>
            <person name="Steffens U.A."/>
            <person name="Heycke N."/>
            <person name="Schmitt S."/>
            <person name="Rinke C."/>
            <person name="Helfrich E.J."/>
            <person name="Brachmann A.O."/>
            <person name="Gurgui C."/>
            <person name="Wakimoto T."/>
            <person name="Kracht M."/>
            <person name="Crusemann M."/>
            <person name="Hentschel U."/>
            <person name="Abe I."/>
            <person name="Matsunaga S."/>
            <person name="Kalinowski J."/>
            <person name="Takeyama H."/>
            <person name="Piel J."/>
        </authorList>
    </citation>
    <scope>NUCLEOTIDE SEQUENCE [LARGE SCALE GENOMIC DNA]</scope>
    <source>
        <strain evidence="2">TSY2</strain>
    </source>
</reference>
<dbReference type="PATRIC" id="fig|1429439.4.peg.2115"/>
<protein>
    <submittedName>
        <fullName evidence="1">Uncharacterized protein</fullName>
    </submittedName>
</protein>
<dbReference type="InterPro" id="IPR022148">
    <property type="entry name" value="CopG_antitoxin"/>
</dbReference>
<accession>W4MAN8</accession>
<dbReference type="HOGENOM" id="CLU_2218264_0_0_7"/>
<keyword evidence="2" id="KW-1185">Reference proteome</keyword>
<dbReference type="EMBL" id="AZHX01000490">
    <property type="protein sequence ID" value="ETX07253.1"/>
    <property type="molecule type" value="Genomic_DNA"/>
</dbReference>